<name>A0A7W9VUF9_9HYPH</name>
<dbReference type="InterPro" id="IPR027367">
    <property type="entry name" value="Gly-zipper_YMGG"/>
</dbReference>
<accession>A0A7W9VUF9</accession>
<evidence type="ECO:0000313" key="2">
    <source>
        <dbReference type="EMBL" id="MBB6011641.1"/>
    </source>
</evidence>
<protein>
    <submittedName>
        <fullName evidence="2">Putative membrane protein</fullName>
    </submittedName>
</protein>
<evidence type="ECO:0000259" key="1">
    <source>
        <dbReference type="Pfam" id="PF13441"/>
    </source>
</evidence>
<reference evidence="2 3" key="1">
    <citation type="submission" date="2020-08" db="EMBL/GenBank/DDBJ databases">
        <title>Genomic Encyclopedia of Type Strains, Phase IV (KMG-IV): sequencing the most valuable type-strain genomes for metagenomic binning, comparative biology and taxonomic classification.</title>
        <authorList>
            <person name="Goeker M."/>
        </authorList>
    </citation>
    <scope>NUCLEOTIDE SEQUENCE [LARGE SCALE GENOMIC DNA]</scope>
    <source>
        <strain evidence="2 3">DSM 11099</strain>
    </source>
</reference>
<dbReference type="EMBL" id="JACHEU010000001">
    <property type="protein sequence ID" value="MBB6011641.1"/>
    <property type="molecule type" value="Genomic_DNA"/>
</dbReference>
<dbReference type="RefSeq" id="WP_183826791.1">
    <property type="nucleotide sequence ID" value="NZ_JACHEU010000001.1"/>
</dbReference>
<evidence type="ECO:0000313" key="3">
    <source>
        <dbReference type="Proteomes" id="UP000533306"/>
    </source>
</evidence>
<proteinExistence type="predicted"/>
<dbReference type="AlphaFoldDB" id="A0A7W9VUF9"/>
<keyword evidence="3" id="KW-1185">Reference proteome</keyword>
<dbReference type="Pfam" id="PF13441">
    <property type="entry name" value="Gly-zipper_YMGG"/>
    <property type="match status" value="1"/>
</dbReference>
<comment type="caution">
    <text evidence="2">The sequence shown here is derived from an EMBL/GenBank/DDBJ whole genome shotgun (WGS) entry which is preliminary data.</text>
</comment>
<gene>
    <name evidence="2" type="ORF">HNR59_000986</name>
</gene>
<feature type="domain" description="YMGG-like Gly-zipper" evidence="1">
    <location>
        <begin position="28"/>
        <end position="70"/>
    </location>
</feature>
<organism evidence="2 3">
    <name type="scientific">Aquamicrobium lusatiense</name>
    <dbReference type="NCBI Taxonomy" id="89772"/>
    <lineage>
        <taxon>Bacteria</taxon>
        <taxon>Pseudomonadati</taxon>
        <taxon>Pseudomonadota</taxon>
        <taxon>Alphaproteobacteria</taxon>
        <taxon>Hyphomicrobiales</taxon>
        <taxon>Phyllobacteriaceae</taxon>
        <taxon>Aquamicrobium</taxon>
    </lineage>
</organism>
<dbReference type="Proteomes" id="UP000533306">
    <property type="component" value="Unassembled WGS sequence"/>
</dbReference>
<sequence>MNIMKFAAMGAVALTIGLAGCSQTPQQQRATTGAALGGAGGALVGQAIGRDTKSTLIGAGAGALLGAVVATSGGPQPGDRQMCRYQAPDGRVYVAECDDRYYRGQY</sequence>
<dbReference type="PROSITE" id="PS51257">
    <property type="entry name" value="PROKAR_LIPOPROTEIN"/>
    <property type="match status" value="1"/>
</dbReference>